<dbReference type="GO" id="GO:0008194">
    <property type="term" value="F:UDP-glycosyltransferase activity"/>
    <property type="evidence" value="ECO:0007669"/>
    <property type="project" value="InterPro"/>
</dbReference>
<dbReference type="InterPro" id="IPR050426">
    <property type="entry name" value="Glycosyltransferase_28"/>
</dbReference>
<gene>
    <name evidence="2" type="ORF">EAH80_07435</name>
</gene>
<dbReference type="PANTHER" id="PTHR48050">
    <property type="entry name" value="STEROL 3-BETA-GLUCOSYLTRANSFERASE"/>
    <property type="match status" value="1"/>
</dbReference>
<dbReference type="InterPro" id="IPR010610">
    <property type="entry name" value="EryCIII-like_C"/>
</dbReference>
<dbReference type="GO" id="GO:0017000">
    <property type="term" value="P:antibiotic biosynthetic process"/>
    <property type="evidence" value="ECO:0007669"/>
    <property type="project" value="UniProtKB-ARBA"/>
</dbReference>
<keyword evidence="3" id="KW-1185">Reference proteome</keyword>
<dbReference type="SUPFAM" id="SSF53756">
    <property type="entry name" value="UDP-Glycosyltransferase/glycogen phosphorylase"/>
    <property type="match status" value="1"/>
</dbReference>
<dbReference type="Pfam" id="PF06722">
    <property type="entry name" value="EryCIII-like_C"/>
    <property type="match status" value="1"/>
</dbReference>
<dbReference type="Proteomes" id="UP000320095">
    <property type="component" value="Unassembled WGS sequence"/>
</dbReference>
<evidence type="ECO:0000259" key="1">
    <source>
        <dbReference type="Pfam" id="PF06722"/>
    </source>
</evidence>
<proteinExistence type="predicted"/>
<comment type="caution">
    <text evidence="2">The sequence shown here is derived from an EMBL/GenBank/DDBJ whole genome shotgun (WGS) entry which is preliminary data.</text>
</comment>
<accession>A0A502EDR1</accession>
<dbReference type="AlphaFoldDB" id="A0A502EDR1"/>
<protein>
    <submittedName>
        <fullName evidence="2">Glycosyl transferase</fullName>
    </submittedName>
</protein>
<dbReference type="PANTHER" id="PTHR48050:SF13">
    <property type="entry name" value="STEROL 3-BETA-GLUCOSYLTRANSFERASE UGT80A2"/>
    <property type="match status" value="1"/>
</dbReference>
<dbReference type="InterPro" id="IPR002213">
    <property type="entry name" value="UDP_glucos_trans"/>
</dbReference>
<evidence type="ECO:0000313" key="2">
    <source>
        <dbReference type="EMBL" id="TPG35865.1"/>
    </source>
</evidence>
<dbReference type="GO" id="GO:0016758">
    <property type="term" value="F:hexosyltransferase activity"/>
    <property type="evidence" value="ECO:0007669"/>
    <property type="project" value="UniProtKB-ARBA"/>
</dbReference>
<evidence type="ECO:0000313" key="3">
    <source>
        <dbReference type="Proteomes" id="UP000320095"/>
    </source>
</evidence>
<sequence>MPTPLTILFWPESAYGPTNQCIGLAAILRDRGHTVVFAAESSWAGKLAPLGFLEELVDLAEPEPSSAGDDDAGKFWTDFIAETAPEFRKQTIEQLESFIKPTYQALTDGAKYCEARLREIVAKHRPDVLVEDNVVLFPALATSGAPFVRIVSCSPLEVPGPGVPPPFSGLPSAEADQWDAYRAEFDRTHRALWADFDAWVQAQGAEPLPELEFMPRTNAANLYVYPAEADYLEARPLDASWTRMDSSVRETDEDYVVPAEIAERPDDSALVYLSLGSLGGADVELMRRLVSVLGTTRHRFIVSKGPQDDQITLPDNMIGAQMLPQTKVIPQVDLVISHGGNNTTTEALHFGKPLIMLPLFWDQYENAQRIDELGFGVRLNTYAFADAELTDAVERLLADTDLRTRLDRMGADIRGRDGLRVGADVIEQVGARHRGSVD</sequence>
<dbReference type="EMBL" id="RCZG01000002">
    <property type="protein sequence ID" value="TPG35865.1"/>
    <property type="molecule type" value="Genomic_DNA"/>
</dbReference>
<dbReference type="OrthoDB" id="764352at2"/>
<dbReference type="Gene3D" id="3.40.50.2000">
    <property type="entry name" value="Glycogen Phosphorylase B"/>
    <property type="match status" value="2"/>
</dbReference>
<name>A0A502EDR1_9MYCO</name>
<reference evidence="2 3" key="1">
    <citation type="journal article" date="2019" name="Environ. Microbiol.">
        <title>Species interactions and distinct microbial communities in high Arctic permafrost affected cryosols are associated with the CH4 and CO2 gas fluxes.</title>
        <authorList>
            <person name="Altshuler I."/>
            <person name="Hamel J."/>
            <person name="Turney S."/>
            <person name="Magnuson E."/>
            <person name="Levesque R."/>
            <person name="Greer C."/>
            <person name="Whyte L.G."/>
        </authorList>
    </citation>
    <scope>NUCLEOTIDE SEQUENCE [LARGE SCALE GENOMIC DNA]</scope>
    <source>
        <strain evidence="2 3">S5.20</strain>
    </source>
</reference>
<dbReference type="CDD" id="cd03784">
    <property type="entry name" value="GT1_Gtf-like"/>
    <property type="match status" value="1"/>
</dbReference>
<dbReference type="RefSeq" id="WP_140689200.1">
    <property type="nucleotide sequence ID" value="NZ_RCZG01000002.1"/>
</dbReference>
<feature type="domain" description="Erythromycin biosynthesis protein CIII-like C-terminal" evidence="1">
    <location>
        <begin position="301"/>
        <end position="412"/>
    </location>
</feature>
<organism evidence="2 3">
    <name type="scientific">Mycolicibacterium hodleri</name>
    <dbReference type="NCBI Taxonomy" id="49897"/>
    <lineage>
        <taxon>Bacteria</taxon>
        <taxon>Bacillati</taxon>
        <taxon>Actinomycetota</taxon>
        <taxon>Actinomycetes</taxon>
        <taxon>Mycobacteriales</taxon>
        <taxon>Mycobacteriaceae</taxon>
        <taxon>Mycolicibacterium</taxon>
    </lineage>
</organism>
<keyword evidence="2" id="KW-0808">Transferase</keyword>